<accession>A0A7W3T9D0</accession>
<evidence type="ECO:0000313" key="3">
    <source>
        <dbReference type="Proteomes" id="UP000538929"/>
    </source>
</evidence>
<dbReference type="InterPro" id="IPR032716">
    <property type="entry name" value="ACC_epsilon"/>
</dbReference>
<sequence>MSGRRTEAEEGRVIRVLRGVPTPDELAALASVLCLLTASSATAGSARRPATAPDLTGRRFPATSWASRPHPARRWER</sequence>
<dbReference type="AlphaFoldDB" id="A0A7W3T9D0"/>
<dbReference type="EMBL" id="VKHT01000006">
    <property type="protein sequence ID" value="MBB0242632.1"/>
    <property type="molecule type" value="Genomic_DNA"/>
</dbReference>
<dbReference type="Proteomes" id="UP000538929">
    <property type="component" value="Unassembled WGS sequence"/>
</dbReference>
<comment type="caution">
    <text evidence="2">The sequence shown here is derived from an EMBL/GenBank/DDBJ whole genome shotgun (WGS) entry which is preliminary data.</text>
</comment>
<gene>
    <name evidence="2" type="ORF">FNQ90_00540</name>
</gene>
<evidence type="ECO:0000256" key="1">
    <source>
        <dbReference type="SAM" id="MobiDB-lite"/>
    </source>
</evidence>
<organism evidence="2 3">
    <name type="scientific">Streptomyces alkaliphilus</name>
    <dbReference type="NCBI Taxonomy" id="1472722"/>
    <lineage>
        <taxon>Bacteria</taxon>
        <taxon>Bacillati</taxon>
        <taxon>Actinomycetota</taxon>
        <taxon>Actinomycetes</taxon>
        <taxon>Kitasatosporales</taxon>
        <taxon>Streptomycetaceae</taxon>
        <taxon>Streptomyces</taxon>
    </lineage>
</organism>
<dbReference type="GO" id="GO:0004658">
    <property type="term" value="F:propionyl-CoA carboxylase activity"/>
    <property type="evidence" value="ECO:0007669"/>
    <property type="project" value="InterPro"/>
</dbReference>
<protein>
    <submittedName>
        <fullName evidence="2">Acyl-CoA carboxylase subunit epsilon</fullName>
    </submittedName>
</protein>
<proteinExistence type="predicted"/>
<name>A0A7W3T9D0_9ACTN</name>
<dbReference type="RefSeq" id="WP_182604429.1">
    <property type="nucleotide sequence ID" value="NZ_VKHT01000006.1"/>
</dbReference>
<dbReference type="Pfam" id="PF13822">
    <property type="entry name" value="ACC_epsilon"/>
    <property type="match status" value="1"/>
</dbReference>
<feature type="region of interest" description="Disordered" evidence="1">
    <location>
        <begin position="42"/>
        <end position="77"/>
    </location>
</feature>
<keyword evidence="3" id="KW-1185">Reference proteome</keyword>
<evidence type="ECO:0000313" key="2">
    <source>
        <dbReference type="EMBL" id="MBB0242632.1"/>
    </source>
</evidence>
<feature type="compositionally biased region" description="Low complexity" evidence="1">
    <location>
        <begin position="42"/>
        <end position="52"/>
    </location>
</feature>
<reference evidence="3" key="1">
    <citation type="submission" date="2019-10" db="EMBL/GenBank/DDBJ databases">
        <title>Streptomyces sp. nov., a novel actinobacterium isolated from alkaline environment.</title>
        <authorList>
            <person name="Golinska P."/>
        </authorList>
    </citation>
    <scope>NUCLEOTIDE SEQUENCE [LARGE SCALE GENOMIC DNA]</scope>
    <source>
        <strain evidence="3">DSM 42118</strain>
    </source>
</reference>
<dbReference type="GO" id="GO:0003989">
    <property type="term" value="F:acetyl-CoA carboxylase activity"/>
    <property type="evidence" value="ECO:0007669"/>
    <property type="project" value="InterPro"/>
</dbReference>